<protein>
    <submittedName>
        <fullName evidence="2">Uncharacterized protein</fullName>
    </submittedName>
</protein>
<gene>
    <name evidence="3" type="ORF">K457DRAFT_1880007</name>
    <name evidence="2" type="ORF">K457DRAFT_23565</name>
</gene>
<proteinExistence type="predicted"/>
<feature type="signal peptide" evidence="1">
    <location>
        <begin position="1"/>
        <end position="25"/>
    </location>
</feature>
<dbReference type="EMBL" id="KV442084">
    <property type="protein sequence ID" value="OAQ24992.1"/>
    <property type="molecule type" value="Genomic_DNA"/>
</dbReference>
<dbReference type="EMBL" id="KV442084">
    <property type="protein sequence ID" value="OAQ24993.1"/>
    <property type="molecule type" value="Genomic_DNA"/>
</dbReference>
<dbReference type="OrthoDB" id="2421607at2759"/>
<dbReference type="Proteomes" id="UP000078512">
    <property type="component" value="Unassembled WGS sequence"/>
</dbReference>
<evidence type="ECO:0000313" key="2">
    <source>
        <dbReference type="EMBL" id="OAQ24992.1"/>
    </source>
</evidence>
<name>A0A197JIG9_9FUNG</name>
<feature type="chain" id="PRO_5008507795" evidence="1">
    <location>
        <begin position="26"/>
        <end position="221"/>
    </location>
</feature>
<dbReference type="AlphaFoldDB" id="A0A197JIG9"/>
<sequence>MKFTLFQGLTIFACALMVLSVGIHAQGPSETSETQDMALPCDSDLAIFCSETDSQLETDFDTMLAGLPTEDPDAGNADAGNADAAPARRRSYPVMVKRDLIDDVKNYFKTYWKALTLIAKGEFGEGIFLQLKNSGSWCENSNWFVKAIKAGISKLSGGGLTAICECLYPMVKQYESYDKLKSDVNANDLTTVLSKCSDNLRKQIKDTLKKAGSITKPGGKA</sequence>
<organism evidence="2 4">
    <name type="scientific">Linnemannia elongata AG-77</name>
    <dbReference type="NCBI Taxonomy" id="1314771"/>
    <lineage>
        <taxon>Eukaryota</taxon>
        <taxon>Fungi</taxon>
        <taxon>Fungi incertae sedis</taxon>
        <taxon>Mucoromycota</taxon>
        <taxon>Mortierellomycotina</taxon>
        <taxon>Mortierellomycetes</taxon>
        <taxon>Mortierellales</taxon>
        <taxon>Mortierellaceae</taxon>
        <taxon>Linnemannia</taxon>
    </lineage>
</organism>
<reference evidence="2 4" key="1">
    <citation type="submission" date="2016-05" db="EMBL/GenBank/DDBJ databases">
        <title>Genome sequencing reveals origins of a unique bacterial endosymbiosis in the earliest lineages of terrestrial Fungi.</title>
        <authorList>
            <consortium name="DOE Joint Genome Institute"/>
            <person name="Uehling J."/>
            <person name="Gryganskyi A."/>
            <person name="Hameed K."/>
            <person name="Tschaplinski T."/>
            <person name="Misztal P."/>
            <person name="Wu S."/>
            <person name="Desiro A."/>
            <person name="Vande Pol N."/>
            <person name="Du Z.-Y."/>
            <person name="Zienkiewicz A."/>
            <person name="Zienkiewicz K."/>
            <person name="Morin E."/>
            <person name="Tisserant E."/>
            <person name="Splivallo R."/>
            <person name="Hainaut M."/>
            <person name="Henrissat B."/>
            <person name="Ohm R."/>
            <person name="Kuo A."/>
            <person name="Yan J."/>
            <person name="Lipzen A."/>
            <person name="Nolan M."/>
            <person name="Labutti K."/>
            <person name="Barry K."/>
            <person name="Goldstein A."/>
            <person name="Labbe J."/>
            <person name="Schadt C."/>
            <person name="Tuskan G."/>
            <person name="Grigoriev I."/>
            <person name="Martin F."/>
            <person name="Vilgalys R."/>
            <person name="Bonito G."/>
        </authorList>
    </citation>
    <scope>NUCLEOTIDE SEQUENCE [LARGE SCALE GENOMIC DNA]</scope>
    <source>
        <strain evidence="2 4">AG-77</strain>
    </source>
</reference>
<evidence type="ECO:0000313" key="3">
    <source>
        <dbReference type="EMBL" id="OAQ24993.1"/>
    </source>
</evidence>
<keyword evidence="1" id="KW-0732">Signal</keyword>
<evidence type="ECO:0000313" key="4">
    <source>
        <dbReference type="Proteomes" id="UP000078512"/>
    </source>
</evidence>
<accession>A0A197JIG9</accession>
<keyword evidence="4" id="KW-1185">Reference proteome</keyword>
<evidence type="ECO:0000256" key="1">
    <source>
        <dbReference type="SAM" id="SignalP"/>
    </source>
</evidence>